<feature type="compositionally biased region" description="Low complexity" evidence="1">
    <location>
        <begin position="42"/>
        <end position="52"/>
    </location>
</feature>
<keyword evidence="4" id="KW-1185">Reference proteome</keyword>
<reference evidence="4" key="1">
    <citation type="submission" date="2016-10" db="EMBL/GenBank/DDBJ databases">
        <authorList>
            <person name="Varghese N."/>
            <person name="Submissions S."/>
        </authorList>
    </citation>
    <scope>NUCLEOTIDE SEQUENCE [LARGE SCALE GENOMIC DNA]</scope>
    <source>
        <strain evidence="4">DSM 11593</strain>
    </source>
</reference>
<dbReference type="EMBL" id="FNXG01000007">
    <property type="protein sequence ID" value="SEI11326.1"/>
    <property type="molecule type" value="Genomic_DNA"/>
</dbReference>
<dbReference type="Proteomes" id="UP000199125">
    <property type="component" value="Unassembled WGS sequence"/>
</dbReference>
<dbReference type="InterPro" id="IPR021795">
    <property type="entry name" value="DUF3363"/>
</dbReference>
<dbReference type="InterPro" id="IPR005094">
    <property type="entry name" value="Endonuclease_MobA/VirD2"/>
</dbReference>
<accession>A0A1H6N8X4</accession>
<evidence type="ECO:0000259" key="2">
    <source>
        <dbReference type="Pfam" id="PF03432"/>
    </source>
</evidence>
<feature type="domain" description="MobA/VirD2-like nuclease" evidence="2">
    <location>
        <begin position="126"/>
        <end position="208"/>
    </location>
</feature>
<proteinExistence type="predicted"/>
<evidence type="ECO:0000313" key="4">
    <source>
        <dbReference type="Proteomes" id="UP000199125"/>
    </source>
</evidence>
<feature type="region of interest" description="Disordered" evidence="1">
    <location>
        <begin position="36"/>
        <end position="59"/>
    </location>
</feature>
<dbReference type="OrthoDB" id="9809969at2"/>
<gene>
    <name evidence="3" type="ORF">SAMN04488075_2984</name>
</gene>
<sequence length="584" mass="64092">MSDEHEFRIRPGRIRSTRAQQTRPFIAQALAAAKKAGGGVSRSGRVTSGNRSRFGRGQRASVQANRLITSRTRGAVVKARVVRHMASSAPLGAHLDYLRRDGVTRDGEKARLFGPGTEDADGRAFAERCGDDRHHFRFIVSPDDALDMSDLRSFTDDLVGQMEKDLGTRLDWVAVAHWNTAHPHVHLIVRGTRDDGQDLVISRAYIKEGMRDRARDLITLELGPRTDLDIRRSLEAQVEAERWTQIDRQLFRDAGKSGVVDLAPHADRPQDEFHTLKVGRLRTLEVLGVADQIGPAQWVIRPEAETVLREIGERGDIIKRMHRALTERGIERGSASYVLAGESLDVPVIGRLVERGLDDELKGTAYAVVDGVDGRSHHIKLPHLDAAGDSPPGSIVELRAYEDAQGARRVALAVRSDLDLGAQVGASGATWLDRQAIARDPIALSDSGFGAEVRQALDDRAEHLIGEGYAERQGGRVVFARRLLSTLRRRELDSLAEKLAGETGMSFERAASGEYVAGSYRQRFALASGRFAMIEGPGPDGGLGFQLVPWSPSLEKQIGRHVSGVARDDGGVDWDFGRKRSLGL</sequence>
<dbReference type="Pfam" id="PF03432">
    <property type="entry name" value="Relaxase"/>
    <property type="match status" value="1"/>
</dbReference>
<protein>
    <submittedName>
        <fullName evidence="3">Type IV secretory pathway, VirD2 components (Relaxase)</fullName>
    </submittedName>
</protein>
<name>A0A1H6N8X4_9RHOB</name>
<dbReference type="RefSeq" id="WP_090848888.1">
    <property type="nucleotide sequence ID" value="NZ_FNXG01000007.1"/>
</dbReference>
<evidence type="ECO:0000256" key="1">
    <source>
        <dbReference type="SAM" id="MobiDB-lite"/>
    </source>
</evidence>
<organism evidence="3 4">
    <name type="scientific">Paracoccus alkenifer</name>
    <dbReference type="NCBI Taxonomy" id="65735"/>
    <lineage>
        <taxon>Bacteria</taxon>
        <taxon>Pseudomonadati</taxon>
        <taxon>Pseudomonadota</taxon>
        <taxon>Alphaproteobacteria</taxon>
        <taxon>Rhodobacterales</taxon>
        <taxon>Paracoccaceae</taxon>
        <taxon>Paracoccus</taxon>
    </lineage>
</organism>
<dbReference type="Pfam" id="PF11843">
    <property type="entry name" value="DUF3363"/>
    <property type="match status" value="1"/>
</dbReference>
<dbReference type="STRING" id="65735.SAMN04488075_2984"/>
<evidence type="ECO:0000313" key="3">
    <source>
        <dbReference type="EMBL" id="SEI11326.1"/>
    </source>
</evidence>
<dbReference type="AlphaFoldDB" id="A0A1H6N8X4"/>